<comment type="caution">
    <text evidence="2">The sequence shown here is derived from an EMBL/GenBank/DDBJ whole genome shotgun (WGS) entry which is preliminary data.</text>
</comment>
<accession>A0A080YXU3</accession>
<reference evidence="2 3" key="1">
    <citation type="submission" date="2013-11" db="EMBL/GenBank/DDBJ databases">
        <title>The Genome Sequence of Phytophthora parasitica P1976.</title>
        <authorList>
            <consortium name="The Broad Institute Genomics Platform"/>
            <person name="Russ C."/>
            <person name="Tyler B."/>
            <person name="Panabieres F."/>
            <person name="Shan W."/>
            <person name="Tripathy S."/>
            <person name="Grunwald N."/>
            <person name="Machado M."/>
            <person name="Johnson C.S."/>
            <person name="Walker B."/>
            <person name="Young S."/>
            <person name="Zeng Q."/>
            <person name="Gargeya S."/>
            <person name="Fitzgerald M."/>
            <person name="Haas B."/>
            <person name="Abouelleil A."/>
            <person name="Allen A.W."/>
            <person name="Alvarado L."/>
            <person name="Arachchi H.M."/>
            <person name="Berlin A.M."/>
            <person name="Chapman S.B."/>
            <person name="Gainer-Dewar J."/>
            <person name="Goldberg J."/>
            <person name="Griggs A."/>
            <person name="Gujja S."/>
            <person name="Hansen M."/>
            <person name="Howarth C."/>
            <person name="Imamovic A."/>
            <person name="Ireland A."/>
            <person name="Larimer J."/>
            <person name="McCowan C."/>
            <person name="Murphy C."/>
            <person name="Pearson M."/>
            <person name="Poon T.W."/>
            <person name="Priest M."/>
            <person name="Roberts A."/>
            <person name="Saif S."/>
            <person name="Shea T."/>
            <person name="Sisk P."/>
            <person name="Sykes S."/>
            <person name="Wortman J."/>
            <person name="Nusbaum C."/>
            <person name="Birren B."/>
        </authorList>
    </citation>
    <scope>NUCLEOTIDE SEQUENCE [LARGE SCALE GENOMIC DNA]</scope>
    <source>
        <strain evidence="2 3">P1976</strain>
    </source>
</reference>
<proteinExistence type="predicted"/>
<sequence>MENVENGGEVDSNKNMESAEGGEIVESYHTHSHLNSRADAASYMPTKTLPIKEQDRDDVKTLADARASSKQITDFLNDRIGEKA</sequence>
<protein>
    <submittedName>
        <fullName evidence="2">Uncharacterized protein</fullName>
    </submittedName>
</protein>
<dbReference type="EMBL" id="ANJA01004284">
    <property type="protein sequence ID" value="ETO59204.1"/>
    <property type="molecule type" value="Genomic_DNA"/>
</dbReference>
<dbReference type="OrthoDB" id="127711at2759"/>
<feature type="region of interest" description="Disordered" evidence="1">
    <location>
        <begin position="1"/>
        <end position="24"/>
    </location>
</feature>
<organism evidence="2 3">
    <name type="scientific">Phytophthora nicotianae P1976</name>
    <dbReference type="NCBI Taxonomy" id="1317066"/>
    <lineage>
        <taxon>Eukaryota</taxon>
        <taxon>Sar</taxon>
        <taxon>Stramenopiles</taxon>
        <taxon>Oomycota</taxon>
        <taxon>Peronosporomycetes</taxon>
        <taxon>Peronosporales</taxon>
        <taxon>Peronosporaceae</taxon>
        <taxon>Phytophthora</taxon>
    </lineage>
</organism>
<dbReference type="Proteomes" id="UP000028582">
    <property type="component" value="Unassembled WGS sequence"/>
</dbReference>
<name>A0A080YXU3_PHYNI</name>
<evidence type="ECO:0000313" key="3">
    <source>
        <dbReference type="Proteomes" id="UP000028582"/>
    </source>
</evidence>
<evidence type="ECO:0000256" key="1">
    <source>
        <dbReference type="SAM" id="MobiDB-lite"/>
    </source>
</evidence>
<gene>
    <name evidence="2" type="ORF">F444_22430</name>
</gene>
<dbReference type="AlphaFoldDB" id="A0A080YXU3"/>
<evidence type="ECO:0000313" key="2">
    <source>
        <dbReference type="EMBL" id="ETO59204.1"/>
    </source>
</evidence>